<accession>A0A2A9NX74</accession>
<dbReference type="EMBL" id="KZ301979">
    <property type="protein sequence ID" value="PFH52476.1"/>
    <property type="molecule type" value="Genomic_DNA"/>
</dbReference>
<reference evidence="1 2" key="1">
    <citation type="submission" date="2014-02" db="EMBL/GenBank/DDBJ databases">
        <title>Transposable element dynamics among asymbiotic and ectomycorrhizal Amanita fungi.</title>
        <authorList>
            <consortium name="DOE Joint Genome Institute"/>
            <person name="Hess J."/>
            <person name="Skrede I."/>
            <person name="Wolfe B."/>
            <person name="LaButti K."/>
            <person name="Ohm R.A."/>
            <person name="Grigoriev I.V."/>
            <person name="Pringle A."/>
        </authorList>
    </citation>
    <scope>NUCLEOTIDE SEQUENCE [LARGE SCALE GENOMIC DNA]</scope>
    <source>
        <strain evidence="1 2">SKay4041</strain>
    </source>
</reference>
<sequence length="65" mass="7647">MRPHWEHRTQRAVFNLVVKQQKFFVRVCARGLSHYGDQLYQPGKHFLLTTVSSISRSHPPSPPKY</sequence>
<proteinExistence type="predicted"/>
<evidence type="ECO:0000313" key="2">
    <source>
        <dbReference type="Proteomes" id="UP000242287"/>
    </source>
</evidence>
<protein>
    <submittedName>
        <fullName evidence="1">Uncharacterized protein</fullName>
    </submittedName>
</protein>
<dbReference type="Proteomes" id="UP000242287">
    <property type="component" value="Unassembled WGS sequence"/>
</dbReference>
<dbReference type="AlphaFoldDB" id="A0A2A9NX74"/>
<gene>
    <name evidence="1" type="ORF">AMATHDRAFT_57103</name>
</gene>
<organism evidence="1 2">
    <name type="scientific">Amanita thiersii Skay4041</name>
    <dbReference type="NCBI Taxonomy" id="703135"/>
    <lineage>
        <taxon>Eukaryota</taxon>
        <taxon>Fungi</taxon>
        <taxon>Dikarya</taxon>
        <taxon>Basidiomycota</taxon>
        <taxon>Agaricomycotina</taxon>
        <taxon>Agaricomycetes</taxon>
        <taxon>Agaricomycetidae</taxon>
        <taxon>Agaricales</taxon>
        <taxon>Pluteineae</taxon>
        <taxon>Amanitaceae</taxon>
        <taxon>Amanita</taxon>
    </lineage>
</organism>
<name>A0A2A9NX74_9AGAR</name>
<evidence type="ECO:0000313" key="1">
    <source>
        <dbReference type="EMBL" id="PFH52476.1"/>
    </source>
</evidence>
<keyword evidence="2" id="KW-1185">Reference proteome</keyword>